<gene>
    <name evidence="1" type="ORF">M5D96_001682</name>
</gene>
<accession>A0A9Q0BVK3</accession>
<proteinExistence type="predicted"/>
<comment type="caution">
    <text evidence="1">The sequence shown here is derived from an EMBL/GenBank/DDBJ whole genome shotgun (WGS) entry which is preliminary data.</text>
</comment>
<dbReference type="EMBL" id="JAMKOV010000001">
    <property type="protein sequence ID" value="KAI8045500.1"/>
    <property type="molecule type" value="Genomic_DNA"/>
</dbReference>
<evidence type="ECO:0000313" key="1">
    <source>
        <dbReference type="EMBL" id="KAI8045500.1"/>
    </source>
</evidence>
<evidence type="ECO:0000313" key="2">
    <source>
        <dbReference type="Proteomes" id="UP001059596"/>
    </source>
</evidence>
<dbReference type="AlphaFoldDB" id="A0A9Q0BVK3"/>
<keyword evidence="2" id="KW-1185">Reference proteome</keyword>
<protein>
    <submittedName>
        <fullName evidence="1">Uncharacterized protein</fullName>
    </submittedName>
</protein>
<name>A0A9Q0BVK3_9MUSC</name>
<dbReference type="Proteomes" id="UP001059596">
    <property type="component" value="Chromosome 3R"/>
</dbReference>
<organism evidence="1 2">
    <name type="scientific">Drosophila gunungcola</name>
    <name type="common">fruit fly</name>
    <dbReference type="NCBI Taxonomy" id="103775"/>
    <lineage>
        <taxon>Eukaryota</taxon>
        <taxon>Metazoa</taxon>
        <taxon>Ecdysozoa</taxon>
        <taxon>Arthropoda</taxon>
        <taxon>Hexapoda</taxon>
        <taxon>Insecta</taxon>
        <taxon>Pterygota</taxon>
        <taxon>Neoptera</taxon>
        <taxon>Endopterygota</taxon>
        <taxon>Diptera</taxon>
        <taxon>Brachycera</taxon>
        <taxon>Muscomorpha</taxon>
        <taxon>Ephydroidea</taxon>
        <taxon>Drosophilidae</taxon>
        <taxon>Drosophila</taxon>
        <taxon>Sophophora</taxon>
    </lineage>
</organism>
<reference evidence="1" key="1">
    <citation type="journal article" date="2023" name="Genome Biol. Evol.">
        <title>Long-read-based Genome Assembly of Drosophila gunungcola Reveals Fewer Chemosensory Genes in Flower-breeding Species.</title>
        <authorList>
            <person name="Negi A."/>
            <person name="Liao B.Y."/>
            <person name="Yeh S.D."/>
        </authorList>
    </citation>
    <scope>NUCLEOTIDE SEQUENCE</scope>
    <source>
        <strain evidence="1">Sukarami</strain>
    </source>
</reference>
<sequence>MPAYIQTQKDNAWKYNIYVLYTAHNKLYINTYSKTPRYLTKFQVNEINFWSVCITETNLVHLQ</sequence>